<organism evidence="2 3">
    <name type="scientific">Platysternon megacephalum</name>
    <name type="common">big-headed turtle</name>
    <dbReference type="NCBI Taxonomy" id="55544"/>
    <lineage>
        <taxon>Eukaryota</taxon>
        <taxon>Metazoa</taxon>
        <taxon>Chordata</taxon>
        <taxon>Craniata</taxon>
        <taxon>Vertebrata</taxon>
        <taxon>Euteleostomi</taxon>
        <taxon>Archelosauria</taxon>
        <taxon>Testudinata</taxon>
        <taxon>Testudines</taxon>
        <taxon>Cryptodira</taxon>
        <taxon>Durocryptodira</taxon>
        <taxon>Testudinoidea</taxon>
        <taxon>Platysternidae</taxon>
        <taxon>Platysternon</taxon>
    </lineage>
</organism>
<reference evidence="2 3" key="1">
    <citation type="submission" date="2019-04" db="EMBL/GenBank/DDBJ databases">
        <title>Draft genome of the big-headed turtle Platysternon megacephalum.</title>
        <authorList>
            <person name="Gong S."/>
        </authorList>
    </citation>
    <scope>NUCLEOTIDE SEQUENCE [LARGE SCALE GENOMIC DNA]</scope>
    <source>
        <strain evidence="2">DO16091913</strain>
        <tissue evidence="2">Muscle</tissue>
    </source>
</reference>
<protein>
    <submittedName>
        <fullName evidence="2">Inosine-5-monophosphate dehydrogenase</fullName>
    </submittedName>
</protein>
<dbReference type="Proteomes" id="UP000297703">
    <property type="component" value="Unassembled WGS sequence"/>
</dbReference>
<feature type="region of interest" description="Disordered" evidence="1">
    <location>
        <begin position="27"/>
        <end position="134"/>
    </location>
</feature>
<comment type="caution">
    <text evidence="2">The sequence shown here is derived from an EMBL/GenBank/DDBJ whole genome shotgun (WGS) entry which is preliminary data.</text>
</comment>
<keyword evidence="3" id="KW-1185">Reference proteome</keyword>
<dbReference type="AlphaFoldDB" id="A0A4D9DNA7"/>
<gene>
    <name evidence="2" type="ORF">DR999_PMT21770</name>
</gene>
<feature type="region of interest" description="Disordered" evidence="1">
    <location>
        <begin position="181"/>
        <end position="202"/>
    </location>
</feature>
<reference evidence="2 3" key="2">
    <citation type="submission" date="2019-04" db="EMBL/GenBank/DDBJ databases">
        <title>The genome sequence of big-headed turtle.</title>
        <authorList>
            <person name="Gong S."/>
        </authorList>
    </citation>
    <scope>NUCLEOTIDE SEQUENCE [LARGE SCALE GENOMIC DNA]</scope>
    <source>
        <strain evidence="2">DO16091913</strain>
        <tissue evidence="2">Muscle</tissue>
    </source>
</reference>
<name>A0A4D9DNA7_9SAUR</name>
<evidence type="ECO:0000313" key="2">
    <source>
        <dbReference type="EMBL" id="TFJ96443.1"/>
    </source>
</evidence>
<proteinExistence type="predicted"/>
<feature type="compositionally biased region" description="Polar residues" evidence="1">
    <location>
        <begin position="65"/>
        <end position="74"/>
    </location>
</feature>
<evidence type="ECO:0000256" key="1">
    <source>
        <dbReference type="SAM" id="MobiDB-lite"/>
    </source>
</evidence>
<feature type="compositionally biased region" description="Low complexity" evidence="1">
    <location>
        <begin position="118"/>
        <end position="132"/>
    </location>
</feature>
<evidence type="ECO:0000313" key="3">
    <source>
        <dbReference type="Proteomes" id="UP000297703"/>
    </source>
</evidence>
<dbReference type="EMBL" id="QXTE01000674">
    <property type="protein sequence ID" value="TFJ96443.1"/>
    <property type="molecule type" value="Genomic_DNA"/>
</dbReference>
<accession>A0A4D9DNA7</accession>
<feature type="compositionally biased region" description="Polar residues" evidence="1">
    <location>
        <begin position="43"/>
        <end position="54"/>
    </location>
</feature>
<sequence>MNLGELRQDGPCWEESKKTVVCRLERAGPSLRWSQEPREGSNLGVQESGCSETQADWEVPPGASSEGSHPQGNNPILAPGGQMSSQSFAISRAHPQQAKHPFQSVPSGGRAPGRDIDPSASVPSTPASSAASDLSGVTVPQVLQQAGLAVWCPPLLLHPLPSFPAHAQLAPAQLAPTTLPRELPRKGLSSPSHLPRQLLSASGRKTAVPSQVCLIPLSLLLRGLGLPTGITPGQDWAAASCQAVTQSALYPCLC</sequence>